<evidence type="ECO:0000313" key="3">
    <source>
        <dbReference type="Proteomes" id="UP001597478"/>
    </source>
</evidence>
<dbReference type="InterPro" id="IPR029787">
    <property type="entry name" value="Nucleotide_cyclase"/>
</dbReference>
<dbReference type="SUPFAM" id="SSF55073">
    <property type="entry name" value="Nucleotide cyclase"/>
    <property type="match status" value="1"/>
</dbReference>
<dbReference type="SMART" id="SM00267">
    <property type="entry name" value="GGDEF"/>
    <property type="match status" value="1"/>
</dbReference>
<accession>A0ABW5W8Z3</accession>
<dbReference type="PANTHER" id="PTHR45138:SF9">
    <property type="entry name" value="DIGUANYLATE CYCLASE DGCM-RELATED"/>
    <property type="match status" value="1"/>
</dbReference>
<dbReference type="PROSITE" id="PS50887">
    <property type="entry name" value="GGDEF"/>
    <property type="match status" value="1"/>
</dbReference>
<proteinExistence type="predicted"/>
<comment type="caution">
    <text evidence="2">The sequence shown here is derived from an EMBL/GenBank/DDBJ whole genome shotgun (WGS) entry which is preliminary data.</text>
</comment>
<dbReference type="PANTHER" id="PTHR45138">
    <property type="entry name" value="REGULATORY COMPONENTS OF SENSORY TRANSDUCTION SYSTEM"/>
    <property type="match status" value="1"/>
</dbReference>
<dbReference type="EMBL" id="JBHUOF010000015">
    <property type="protein sequence ID" value="MFD2800388.1"/>
    <property type="molecule type" value="Genomic_DNA"/>
</dbReference>
<sequence>MVTRNRAHPQSAAHDPGALIAAHESIANVFAAQGDWRRAYEHLRSALDHAQAELPARPHIPEQYRREVEQLRRETARARHESLTDALTAAYNRRYLDRTLAELRSPAVALIDLDHFKDTNDTFGHEVGDRVLQRVVALLRRHLPHGAFCARYGGEEFALVLPRSAAHSAVALAERVRSQVADYDWSEVRPGLSVTISVGVAPTPPDGGDPYAQLREADTLLYEAKRAGRNLVAFRENGRVRLLRTLSAHAARPCS</sequence>
<dbReference type="RefSeq" id="WP_377393929.1">
    <property type="nucleotide sequence ID" value="NZ_JBHSAN010000047.1"/>
</dbReference>
<gene>
    <name evidence="2" type="ORF">ACFS2C_13375</name>
</gene>
<organism evidence="2 3">
    <name type="scientific">Prauserella oleivorans</name>
    <dbReference type="NCBI Taxonomy" id="1478153"/>
    <lineage>
        <taxon>Bacteria</taxon>
        <taxon>Bacillati</taxon>
        <taxon>Actinomycetota</taxon>
        <taxon>Actinomycetes</taxon>
        <taxon>Pseudonocardiales</taxon>
        <taxon>Pseudonocardiaceae</taxon>
        <taxon>Prauserella</taxon>
    </lineage>
</organism>
<dbReference type="NCBIfam" id="TIGR00254">
    <property type="entry name" value="GGDEF"/>
    <property type="match status" value="1"/>
</dbReference>
<name>A0ABW5W8Z3_9PSEU</name>
<dbReference type="InterPro" id="IPR050469">
    <property type="entry name" value="Diguanylate_Cyclase"/>
</dbReference>
<dbReference type="InterPro" id="IPR043128">
    <property type="entry name" value="Rev_trsase/Diguanyl_cyclase"/>
</dbReference>
<evidence type="ECO:0000313" key="2">
    <source>
        <dbReference type="EMBL" id="MFD2800388.1"/>
    </source>
</evidence>
<dbReference type="Pfam" id="PF00990">
    <property type="entry name" value="GGDEF"/>
    <property type="match status" value="1"/>
</dbReference>
<feature type="domain" description="GGDEF" evidence="1">
    <location>
        <begin position="104"/>
        <end position="237"/>
    </location>
</feature>
<reference evidence="3" key="1">
    <citation type="journal article" date="2019" name="Int. J. Syst. Evol. Microbiol.">
        <title>The Global Catalogue of Microorganisms (GCM) 10K type strain sequencing project: providing services to taxonomists for standard genome sequencing and annotation.</title>
        <authorList>
            <consortium name="The Broad Institute Genomics Platform"/>
            <consortium name="The Broad Institute Genome Sequencing Center for Infectious Disease"/>
            <person name="Wu L."/>
            <person name="Ma J."/>
        </authorList>
    </citation>
    <scope>NUCLEOTIDE SEQUENCE [LARGE SCALE GENOMIC DNA]</scope>
    <source>
        <strain evidence="3">IBRC-M 10906</strain>
    </source>
</reference>
<evidence type="ECO:0000259" key="1">
    <source>
        <dbReference type="PROSITE" id="PS50887"/>
    </source>
</evidence>
<dbReference type="CDD" id="cd01949">
    <property type="entry name" value="GGDEF"/>
    <property type="match status" value="1"/>
</dbReference>
<dbReference type="Gene3D" id="3.30.70.270">
    <property type="match status" value="1"/>
</dbReference>
<dbReference type="Proteomes" id="UP001597478">
    <property type="component" value="Unassembled WGS sequence"/>
</dbReference>
<protein>
    <submittedName>
        <fullName evidence="2">GGDEF domain-containing protein</fullName>
    </submittedName>
</protein>
<dbReference type="InterPro" id="IPR000160">
    <property type="entry name" value="GGDEF_dom"/>
</dbReference>
<keyword evidence="3" id="KW-1185">Reference proteome</keyword>